<sequence length="589" mass="68215">MENFRWKQTIKINILMLKSVGLWPKGDKIYKRDMYSVYAVISTIVIVGGHNFFQIMNIFFVYNNLETLTGTIFITITDILASMKMCFFIQNIGLLKELMTTLNSTEFKPKNLDQIDMVRPALNSWKFMYFTFWITGGATVCIWAIFPLLDNSVKTKRLPFAAWYPYNVKISPLYEITYLYQMVGISYISVAAINMDMMITSLMMHVGTQCEILCDNLRNLGRFTQLDLECTVNQKIIECIKHHRLVICFAKNCNRFFNMIVLGQFFTSTVVIALTMFQLTLVDPLSGAGFSHLCYVTSITIQLFLYCWFGNEVESKVMNIFFVYNDLEALADSIFVTVTDVLASIKMYIFIRNVELRRKIMSTLKSDSFQPIHTKHLDIVQPALKSWKIMYITFTIMASYTVVIWTIFPILDKSFKKGRLPFAAWYPYDSKKSPFYELTYVYQVLSMWYLTVTNINMDTMIAALMVLTGAQCDILCNNLQTMKIPVKSGLHSGSNFNENMIQCIKHHRKIVRFALDCNNFFSMIVLGQFFTSTVVLAFTMFQMTLVDPVSPESFTNLSYVNALTAQLFMYCWFGNEVEIKVRLFKQNVT</sequence>
<accession>A0AA38MPY4</accession>
<evidence type="ECO:0000256" key="10">
    <source>
        <dbReference type="SAM" id="Phobius"/>
    </source>
</evidence>
<dbReference type="InterPro" id="IPR004117">
    <property type="entry name" value="7tm6_olfct_rcpt"/>
</dbReference>
<feature type="transmembrane region" description="Helical" evidence="10">
    <location>
        <begin position="289"/>
        <end position="309"/>
    </location>
</feature>
<feature type="transmembrane region" description="Helical" evidence="10">
    <location>
        <begin position="68"/>
        <end position="89"/>
    </location>
</feature>
<comment type="caution">
    <text evidence="11">The sequence shown here is derived from an EMBL/GenBank/DDBJ whole genome shotgun (WGS) entry which is preliminary data.</text>
</comment>
<dbReference type="Proteomes" id="UP001168821">
    <property type="component" value="Unassembled WGS sequence"/>
</dbReference>
<keyword evidence="4 10" id="KW-0812">Transmembrane</keyword>
<feature type="transmembrane region" description="Helical" evidence="10">
    <location>
        <begin position="520"/>
        <end position="541"/>
    </location>
</feature>
<evidence type="ECO:0000313" key="11">
    <source>
        <dbReference type="EMBL" id="KAJ3663308.1"/>
    </source>
</evidence>
<keyword evidence="9" id="KW-0807">Transducer</keyword>
<feature type="transmembrane region" description="Helical" evidence="10">
    <location>
        <begin position="127"/>
        <end position="149"/>
    </location>
</feature>
<dbReference type="PANTHER" id="PTHR21137">
    <property type="entry name" value="ODORANT RECEPTOR"/>
    <property type="match status" value="1"/>
</dbReference>
<keyword evidence="12" id="KW-1185">Reference proteome</keyword>
<dbReference type="GO" id="GO:0004984">
    <property type="term" value="F:olfactory receptor activity"/>
    <property type="evidence" value="ECO:0007669"/>
    <property type="project" value="InterPro"/>
</dbReference>
<dbReference type="PANTHER" id="PTHR21137:SF35">
    <property type="entry name" value="ODORANT RECEPTOR 19A-RELATED"/>
    <property type="match status" value="1"/>
</dbReference>
<dbReference type="EMBL" id="JALNTZ010000002">
    <property type="protein sequence ID" value="KAJ3663308.1"/>
    <property type="molecule type" value="Genomic_DNA"/>
</dbReference>
<keyword evidence="2" id="KW-1003">Cell membrane</keyword>
<dbReference type="AlphaFoldDB" id="A0AA38MPY4"/>
<evidence type="ECO:0008006" key="13">
    <source>
        <dbReference type="Google" id="ProtNLM"/>
    </source>
</evidence>
<keyword evidence="7 10" id="KW-0472">Membrane</keyword>
<evidence type="ECO:0000256" key="2">
    <source>
        <dbReference type="ARBA" id="ARBA00022475"/>
    </source>
</evidence>
<comment type="subcellular location">
    <subcellularLocation>
        <location evidence="1">Cell membrane</location>
        <topology evidence="1">Multi-pass membrane protein</topology>
    </subcellularLocation>
</comment>
<organism evidence="11 12">
    <name type="scientific">Zophobas morio</name>
    <dbReference type="NCBI Taxonomy" id="2755281"/>
    <lineage>
        <taxon>Eukaryota</taxon>
        <taxon>Metazoa</taxon>
        <taxon>Ecdysozoa</taxon>
        <taxon>Arthropoda</taxon>
        <taxon>Hexapoda</taxon>
        <taxon>Insecta</taxon>
        <taxon>Pterygota</taxon>
        <taxon>Neoptera</taxon>
        <taxon>Endopterygota</taxon>
        <taxon>Coleoptera</taxon>
        <taxon>Polyphaga</taxon>
        <taxon>Cucujiformia</taxon>
        <taxon>Tenebrionidae</taxon>
        <taxon>Zophobas</taxon>
    </lineage>
</organism>
<gene>
    <name evidence="11" type="ORF">Zmor_007606</name>
</gene>
<name>A0AA38MPY4_9CUCU</name>
<proteinExistence type="predicted"/>
<reference evidence="11" key="1">
    <citation type="journal article" date="2023" name="G3 (Bethesda)">
        <title>Whole genome assemblies of Zophobas morio and Tenebrio molitor.</title>
        <authorList>
            <person name="Kaur S."/>
            <person name="Stinson S.A."/>
            <person name="diCenzo G.C."/>
        </authorList>
    </citation>
    <scope>NUCLEOTIDE SEQUENCE</scope>
    <source>
        <strain evidence="11">QUZm001</strain>
    </source>
</reference>
<dbReference type="GO" id="GO:0007165">
    <property type="term" value="P:signal transduction"/>
    <property type="evidence" value="ECO:0007669"/>
    <property type="project" value="UniProtKB-KW"/>
</dbReference>
<dbReference type="Pfam" id="PF02949">
    <property type="entry name" value="7tm_6"/>
    <property type="match status" value="2"/>
</dbReference>
<feature type="transmembrane region" description="Helical" evidence="10">
    <location>
        <begin position="389"/>
        <end position="411"/>
    </location>
</feature>
<evidence type="ECO:0000313" key="12">
    <source>
        <dbReference type="Proteomes" id="UP001168821"/>
    </source>
</evidence>
<keyword evidence="8" id="KW-0675">Receptor</keyword>
<evidence type="ECO:0000256" key="1">
    <source>
        <dbReference type="ARBA" id="ARBA00004651"/>
    </source>
</evidence>
<dbReference type="GO" id="GO:0005549">
    <property type="term" value="F:odorant binding"/>
    <property type="evidence" value="ECO:0007669"/>
    <property type="project" value="InterPro"/>
</dbReference>
<feature type="transmembrane region" description="Helical" evidence="10">
    <location>
        <begin position="256"/>
        <end position="277"/>
    </location>
</feature>
<dbReference type="GO" id="GO:0005886">
    <property type="term" value="C:plasma membrane"/>
    <property type="evidence" value="ECO:0007669"/>
    <property type="project" value="UniProtKB-SubCell"/>
</dbReference>
<feature type="transmembrane region" description="Helical" evidence="10">
    <location>
        <begin position="553"/>
        <end position="573"/>
    </location>
</feature>
<evidence type="ECO:0000256" key="3">
    <source>
        <dbReference type="ARBA" id="ARBA00022606"/>
    </source>
</evidence>
<evidence type="ECO:0000256" key="8">
    <source>
        <dbReference type="ARBA" id="ARBA00023170"/>
    </source>
</evidence>
<evidence type="ECO:0000256" key="7">
    <source>
        <dbReference type="ARBA" id="ARBA00023136"/>
    </source>
</evidence>
<keyword evidence="3" id="KW-0716">Sensory transduction</keyword>
<evidence type="ECO:0000256" key="6">
    <source>
        <dbReference type="ARBA" id="ARBA00022989"/>
    </source>
</evidence>
<feature type="transmembrane region" description="Helical" evidence="10">
    <location>
        <begin position="178"/>
        <end position="195"/>
    </location>
</feature>
<protein>
    <recommendedName>
        <fullName evidence="13">7tm 6 domain containing protein</fullName>
    </recommendedName>
</protein>
<evidence type="ECO:0000256" key="9">
    <source>
        <dbReference type="ARBA" id="ARBA00023224"/>
    </source>
</evidence>
<keyword evidence="5" id="KW-0552">Olfaction</keyword>
<evidence type="ECO:0000256" key="5">
    <source>
        <dbReference type="ARBA" id="ARBA00022725"/>
    </source>
</evidence>
<feature type="transmembrane region" description="Helical" evidence="10">
    <location>
        <begin position="35"/>
        <end position="62"/>
    </location>
</feature>
<evidence type="ECO:0000256" key="4">
    <source>
        <dbReference type="ARBA" id="ARBA00022692"/>
    </source>
</evidence>
<keyword evidence="6 10" id="KW-1133">Transmembrane helix</keyword>